<keyword evidence="2" id="KW-0012">Acyltransferase</keyword>
<proteinExistence type="predicted"/>
<comment type="caution">
    <text evidence="4">The sequence shown here is derived from an EMBL/GenBank/DDBJ whole genome shotgun (WGS) entry which is preliminary data.</text>
</comment>
<keyword evidence="5" id="KW-1185">Reference proteome</keyword>
<dbReference type="GO" id="GO:0016747">
    <property type="term" value="F:acyltransferase activity, transferring groups other than amino-acyl groups"/>
    <property type="evidence" value="ECO:0007669"/>
    <property type="project" value="InterPro"/>
</dbReference>
<evidence type="ECO:0000256" key="1">
    <source>
        <dbReference type="ARBA" id="ARBA00022679"/>
    </source>
</evidence>
<dbReference type="Gene3D" id="3.40.630.30">
    <property type="match status" value="1"/>
</dbReference>
<feature type="domain" description="N-acetyltransferase" evidence="3">
    <location>
        <begin position="162"/>
        <end position="296"/>
    </location>
</feature>
<dbReference type="InterPro" id="IPR050832">
    <property type="entry name" value="Bact_Acetyltransf"/>
</dbReference>
<dbReference type="PANTHER" id="PTHR43877">
    <property type="entry name" value="AMINOALKYLPHOSPHONATE N-ACETYLTRANSFERASE-RELATED-RELATED"/>
    <property type="match status" value="1"/>
</dbReference>
<evidence type="ECO:0000259" key="3">
    <source>
        <dbReference type="PROSITE" id="PS51186"/>
    </source>
</evidence>
<protein>
    <submittedName>
        <fullName evidence="4">GNAT family N-acetyltransferase</fullName>
    </submittedName>
</protein>
<dbReference type="InterPro" id="IPR000182">
    <property type="entry name" value="GNAT_dom"/>
</dbReference>
<dbReference type="Pfam" id="PF08445">
    <property type="entry name" value="FR47"/>
    <property type="match status" value="1"/>
</dbReference>
<dbReference type="PANTHER" id="PTHR43877:SF2">
    <property type="entry name" value="AMINOALKYLPHOSPHONATE N-ACETYLTRANSFERASE-RELATED"/>
    <property type="match status" value="1"/>
</dbReference>
<evidence type="ECO:0000313" key="5">
    <source>
        <dbReference type="Proteomes" id="UP000295172"/>
    </source>
</evidence>
<dbReference type="SUPFAM" id="SSF55729">
    <property type="entry name" value="Acyl-CoA N-acyltransferases (Nat)"/>
    <property type="match status" value="1"/>
</dbReference>
<organism evidence="4 5">
    <name type="scientific">Kribbella turkmenica</name>
    <dbReference type="NCBI Taxonomy" id="2530375"/>
    <lineage>
        <taxon>Bacteria</taxon>
        <taxon>Bacillati</taxon>
        <taxon>Actinomycetota</taxon>
        <taxon>Actinomycetes</taxon>
        <taxon>Propionibacteriales</taxon>
        <taxon>Kribbellaceae</taxon>
        <taxon>Kribbella</taxon>
    </lineage>
</organism>
<reference evidence="4 5" key="1">
    <citation type="submission" date="2019-02" db="EMBL/GenBank/DDBJ databases">
        <title>Draft genome sequences of novel Actinobacteria.</title>
        <authorList>
            <person name="Sahin N."/>
            <person name="Ay H."/>
            <person name="Saygin H."/>
        </authorList>
    </citation>
    <scope>NUCLEOTIDE SEQUENCE [LARGE SCALE GENOMIC DNA]</scope>
    <source>
        <strain evidence="4 5">16K104</strain>
    </source>
</reference>
<sequence>MEGLYGEHGDRLRRQGGLRGFVLIRVTGDAEEFKARVGPLLLRDPVLHTVLLTHLAERADGNGGDDHAEPTYFSVHRGGVVAGAAMATARVVALGGLPMGLVPDLVGVVAEFVPTAQMVEGLSGVAQRFSAAYAARLGREFSEAQAMRLYRLGKFVAHRADGRPRLATEGDIELASRLIDAFGHDVGEPLVDPEAWARDRIDVRRLWFWENNGRVVSMAGHRGAAAGAARIGPVYTPVADRGQGYGSALTSHLTERILDGGMRPCLFTDLANPTSNKIYAAIGYRALADFKRYKVR</sequence>
<evidence type="ECO:0000313" key="4">
    <source>
        <dbReference type="EMBL" id="TDD29200.1"/>
    </source>
</evidence>
<dbReference type="InterPro" id="IPR013653">
    <property type="entry name" value="GCN5-like_dom"/>
</dbReference>
<accession>A0A4R4XET9</accession>
<dbReference type="AlphaFoldDB" id="A0A4R4XET9"/>
<evidence type="ECO:0000256" key="2">
    <source>
        <dbReference type="ARBA" id="ARBA00023315"/>
    </source>
</evidence>
<dbReference type="InterPro" id="IPR016181">
    <property type="entry name" value="Acyl_CoA_acyltransferase"/>
</dbReference>
<dbReference type="Proteomes" id="UP000295172">
    <property type="component" value="Unassembled WGS sequence"/>
</dbReference>
<dbReference type="EMBL" id="SMKR01000013">
    <property type="protein sequence ID" value="TDD29200.1"/>
    <property type="molecule type" value="Genomic_DNA"/>
</dbReference>
<name>A0A4R4XET9_9ACTN</name>
<keyword evidence="1 4" id="KW-0808">Transferase</keyword>
<dbReference type="PROSITE" id="PS51186">
    <property type="entry name" value="GNAT"/>
    <property type="match status" value="1"/>
</dbReference>
<dbReference type="OrthoDB" id="3174529at2"/>
<gene>
    <name evidence="4" type="ORF">E1218_04855</name>
</gene>